<evidence type="ECO:0000313" key="2">
    <source>
        <dbReference type="Proteomes" id="UP000219020"/>
    </source>
</evidence>
<reference evidence="2" key="1">
    <citation type="submission" date="2017-04" db="EMBL/GenBank/DDBJ databases">
        <title>Genome evolution of the luminous symbionts of deep sea anglerfish.</title>
        <authorList>
            <person name="Hendry T.A."/>
        </authorList>
    </citation>
    <scope>NUCLEOTIDE SEQUENCE [LARGE SCALE GENOMIC DNA]</scope>
</reference>
<keyword evidence="2" id="KW-1185">Reference proteome</keyword>
<gene>
    <name evidence="1" type="ORF">BTN49_1928</name>
</gene>
<accession>A0A2A5T2U1</accession>
<dbReference type="Proteomes" id="UP000219020">
    <property type="component" value="Unassembled WGS sequence"/>
</dbReference>
<dbReference type="AlphaFoldDB" id="A0A2A5T2U1"/>
<proteinExistence type="predicted"/>
<sequence length="46" mass="5379">MYLYKKLRSPKLTLRDYNVQVGELLANVKVMNTVIRLGMLVLQQIN</sequence>
<comment type="caution">
    <text evidence="1">The sequence shown here is derived from an EMBL/GenBank/DDBJ whole genome shotgun (WGS) entry which is preliminary data.</text>
</comment>
<evidence type="ECO:0000313" key="1">
    <source>
        <dbReference type="EMBL" id="PCS22472.1"/>
    </source>
</evidence>
<protein>
    <submittedName>
        <fullName evidence="1">Mobile element protein</fullName>
    </submittedName>
</protein>
<organism evidence="1 2">
    <name type="scientific">Candidatus Enterovibrio escicola</name>
    <dbReference type="NCBI Taxonomy" id="1927127"/>
    <lineage>
        <taxon>Bacteria</taxon>
        <taxon>Pseudomonadati</taxon>
        <taxon>Pseudomonadota</taxon>
        <taxon>Gammaproteobacteria</taxon>
        <taxon>Vibrionales</taxon>
        <taxon>Vibrionaceae</taxon>
        <taxon>Enterovibrio</taxon>
    </lineage>
</organism>
<name>A0A2A5T2U1_9GAMM</name>
<dbReference type="EMBL" id="NBYY01000019">
    <property type="protein sequence ID" value="PCS22472.1"/>
    <property type="molecule type" value="Genomic_DNA"/>
</dbReference>